<protein>
    <submittedName>
        <fullName evidence="1">Uncharacterized protein</fullName>
    </submittedName>
</protein>
<keyword evidence="2" id="KW-1185">Reference proteome</keyword>
<organism evidence="1 2">
    <name type="scientific">Solanum commersonii</name>
    <name type="common">Commerson's wild potato</name>
    <name type="synonym">Commerson's nightshade</name>
    <dbReference type="NCBI Taxonomy" id="4109"/>
    <lineage>
        <taxon>Eukaryota</taxon>
        <taxon>Viridiplantae</taxon>
        <taxon>Streptophyta</taxon>
        <taxon>Embryophyta</taxon>
        <taxon>Tracheophyta</taxon>
        <taxon>Spermatophyta</taxon>
        <taxon>Magnoliopsida</taxon>
        <taxon>eudicotyledons</taxon>
        <taxon>Gunneridae</taxon>
        <taxon>Pentapetalae</taxon>
        <taxon>asterids</taxon>
        <taxon>lamiids</taxon>
        <taxon>Solanales</taxon>
        <taxon>Solanaceae</taxon>
        <taxon>Solanoideae</taxon>
        <taxon>Solaneae</taxon>
        <taxon>Solanum</taxon>
    </lineage>
</organism>
<dbReference type="EMBL" id="JACXVP010000002">
    <property type="protein sequence ID" value="KAG5624276.1"/>
    <property type="molecule type" value="Genomic_DNA"/>
</dbReference>
<dbReference type="AlphaFoldDB" id="A0A9J6AIW7"/>
<gene>
    <name evidence="1" type="ORF">H5410_009494</name>
</gene>
<proteinExistence type="predicted"/>
<sequence>MLFFLSRLSKIVVVPVLDSSKCSTFAVLDTHPSGFLKSPSIAFLRTNQSVYLYCFRIKM</sequence>
<dbReference type="Proteomes" id="UP000824120">
    <property type="component" value="Chromosome 2"/>
</dbReference>
<evidence type="ECO:0000313" key="1">
    <source>
        <dbReference type="EMBL" id="KAG5624276.1"/>
    </source>
</evidence>
<name>A0A9J6AIW7_SOLCO</name>
<comment type="caution">
    <text evidence="1">The sequence shown here is derived from an EMBL/GenBank/DDBJ whole genome shotgun (WGS) entry which is preliminary data.</text>
</comment>
<accession>A0A9J6AIW7</accession>
<reference evidence="1 2" key="1">
    <citation type="submission" date="2020-09" db="EMBL/GenBank/DDBJ databases">
        <title>De no assembly of potato wild relative species, Solanum commersonii.</title>
        <authorList>
            <person name="Cho K."/>
        </authorList>
    </citation>
    <scope>NUCLEOTIDE SEQUENCE [LARGE SCALE GENOMIC DNA]</scope>
    <source>
        <strain evidence="1">LZ3.2</strain>
        <tissue evidence="1">Leaf</tissue>
    </source>
</reference>
<evidence type="ECO:0000313" key="2">
    <source>
        <dbReference type="Proteomes" id="UP000824120"/>
    </source>
</evidence>